<dbReference type="InterPro" id="IPR036005">
    <property type="entry name" value="Creatinase/aminopeptidase-like"/>
</dbReference>
<dbReference type="SUPFAM" id="SSF55920">
    <property type="entry name" value="Creatinase/aminopeptidase"/>
    <property type="match status" value="1"/>
</dbReference>
<name>A0A2U2DK63_9HYPH</name>
<dbReference type="Pfam" id="PF00557">
    <property type="entry name" value="Peptidase_M24"/>
    <property type="match status" value="1"/>
</dbReference>
<dbReference type="InterPro" id="IPR050659">
    <property type="entry name" value="Peptidase_M24B"/>
</dbReference>
<gene>
    <name evidence="3" type="ORF">DEM27_24540</name>
</gene>
<dbReference type="OrthoDB" id="9806388at2"/>
<protein>
    <recommendedName>
        <fullName evidence="5">Aminopeptidase P family protein</fullName>
    </recommendedName>
</protein>
<dbReference type="PANTHER" id="PTHR46112:SF2">
    <property type="entry name" value="XAA-PRO AMINOPEPTIDASE P-RELATED"/>
    <property type="match status" value="1"/>
</dbReference>
<sequence length="416" mass="46216">MLIGNKNGAQSHFKGIGMRKETYIGRVAELQTRIRKRGLDALLVIKPENVRYVTGLWGYSNRSEYAMPRRLVCAVVPANGDPVLIVPKLEYLFAQRRSWLPDIRYHVEWGSETECFGGLNLLNKVLQEKSLLGKKVAVEKNFISAALHDLLNAELGVSVIEASNGLVEEMRIIKSSEEIDILRISGKMAVQEYFAECAAIRPGVREYEVAMVGRDHAAHESAWHCDHRNCGCSLDHPLAETSQIITSGPRCDMVHALASTRAFEPDDMILLDFCRIPQFQNYRIGFARNVALRNANSTEQDMYRTVLDAYDKAVSVLRPGVAAEVPDLVAREVLDKAGIGETFVHRTGRGVGIEAAELPEIGAGDKLPLQAGMVITIEPSIYLPNFSAHPEDTYLITDDGAELLTRCSRELNVLSR</sequence>
<dbReference type="Gene3D" id="3.40.350.10">
    <property type="entry name" value="Creatinase/prolidase N-terminal domain"/>
    <property type="match status" value="1"/>
</dbReference>
<evidence type="ECO:0000259" key="1">
    <source>
        <dbReference type="Pfam" id="PF00557"/>
    </source>
</evidence>
<accession>A0A2U2DK63</accession>
<organism evidence="3 4">
    <name type="scientific">Metarhizobium album</name>
    <dbReference type="NCBI Taxonomy" id="2182425"/>
    <lineage>
        <taxon>Bacteria</taxon>
        <taxon>Pseudomonadati</taxon>
        <taxon>Pseudomonadota</taxon>
        <taxon>Alphaproteobacteria</taxon>
        <taxon>Hyphomicrobiales</taxon>
        <taxon>Rhizobiaceae</taxon>
        <taxon>Metarhizobium</taxon>
    </lineage>
</organism>
<evidence type="ECO:0000313" key="3">
    <source>
        <dbReference type="EMBL" id="PWE53709.1"/>
    </source>
</evidence>
<keyword evidence="4" id="KW-1185">Reference proteome</keyword>
<dbReference type="AlphaFoldDB" id="A0A2U2DK63"/>
<dbReference type="SUPFAM" id="SSF53092">
    <property type="entry name" value="Creatinase/prolidase N-terminal domain"/>
    <property type="match status" value="1"/>
</dbReference>
<feature type="domain" description="Peptidase M24" evidence="1">
    <location>
        <begin position="191"/>
        <end position="398"/>
    </location>
</feature>
<evidence type="ECO:0008006" key="5">
    <source>
        <dbReference type="Google" id="ProtNLM"/>
    </source>
</evidence>
<proteinExistence type="predicted"/>
<dbReference type="RefSeq" id="WP_109460877.1">
    <property type="nucleotide sequence ID" value="NZ_QFBC01000014.1"/>
</dbReference>
<evidence type="ECO:0000259" key="2">
    <source>
        <dbReference type="Pfam" id="PF01321"/>
    </source>
</evidence>
<evidence type="ECO:0000313" key="4">
    <source>
        <dbReference type="Proteomes" id="UP000245252"/>
    </source>
</evidence>
<dbReference type="InterPro" id="IPR029149">
    <property type="entry name" value="Creatin/AminoP/Spt16_N"/>
</dbReference>
<dbReference type="Proteomes" id="UP000245252">
    <property type="component" value="Unassembled WGS sequence"/>
</dbReference>
<dbReference type="PANTHER" id="PTHR46112">
    <property type="entry name" value="AMINOPEPTIDASE"/>
    <property type="match status" value="1"/>
</dbReference>
<dbReference type="InterPro" id="IPR000994">
    <property type="entry name" value="Pept_M24"/>
</dbReference>
<comment type="caution">
    <text evidence="3">The sequence shown here is derived from an EMBL/GenBank/DDBJ whole genome shotgun (WGS) entry which is preliminary data.</text>
</comment>
<dbReference type="Pfam" id="PF01321">
    <property type="entry name" value="Creatinase_N"/>
    <property type="match status" value="1"/>
</dbReference>
<feature type="domain" description="Creatinase N-terminal" evidence="2">
    <location>
        <begin position="26"/>
        <end position="173"/>
    </location>
</feature>
<reference evidence="3 4" key="1">
    <citation type="submission" date="2018-05" db="EMBL/GenBank/DDBJ databases">
        <title>The draft genome of strain NS-104.</title>
        <authorList>
            <person name="Hang P."/>
            <person name="Jiang J."/>
        </authorList>
    </citation>
    <scope>NUCLEOTIDE SEQUENCE [LARGE SCALE GENOMIC DNA]</scope>
    <source>
        <strain evidence="3 4">NS-104</strain>
    </source>
</reference>
<dbReference type="Gene3D" id="3.90.230.10">
    <property type="entry name" value="Creatinase/methionine aminopeptidase superfamily"/>
    <property type="match status" value="1"/>
</dbReference>
<dbReference type="EMBL" id="QFBC01000014">
    <property type="protein sequence ID" value="PWE53709.1"/>
    <property type="molecule type" value="Genomic_DNA"/>
</dbReference>
<dbReference type="InterPro" id="IPR000587">
    <property type="entry name" value="Creatinase_N"/>
</dbReference>